<reference evidence="5" key="1">
    <citation type="journal article" date="2016" name="Front. Microbiol.">
        <title>Complete Genome Sequence of Clostridium estertheticum DSM 8809, a Microbe Identified in Spoiled Vacuum Packed Beef.</title>
        <authorList>
            <person name="Yu Z."/>
            <person name="Gunn L."/>
            <person name="Brennan E."/>
            <person name="Reid R."/>
            <person name="Wall P.G."/>
            <person name="Gaora O.P."/>
            <person name="Hurley D."/>
            <person name="Bolton D."/>
            <person name="Fanning S."/>
        </authorList>
    </citation>
    <scope>NUCLEOTIDE SEQUENCE [LARGE SCALE GENOMIC DNA]</scope>
    <source>
        <strain evidence="5">DSM 8809</strain>
    </source>
</reference>
<dbReference type="AlphaFoldDB" id="A0A1J0GD51"/>
<dbReference type="Proteomes" id="UP000182569">
    <property type="component" value="Chromosome"/>
</dbReference>
<proteinExistence type="inferred from homology"/>
<comment type="function">
    <text evidence="2">Hydrolyzes RNA 2',3'-cyclic phosphodiester to an RNA 2'-phosphomonoester.</text>
</comment>
<feature type="domain" description="Phosphoesterase HXTX" evidence="3">
    <location>
        <begin position="9"/>
        <end position="90"/>
    </location>
</feature>
<feature type="short sequence motif" description="HXTX 2" evidence="2">
    <location>
        <begin position="126"/>
        <end position="129"/>
    </location>
</feature>
<evidence type="ECO:0000256" key="2">
    <source>
        <dbReference type="HAMAP-Rule" id="MF_01940"/>
    </source>
</evidence>
<keyword evidence="1 2" id="KW-0378">Hydrolase</keyword>
<dbReference type="NCBIfam" id="TIGR02258">
    <property type="entry name" value="2_5_ligase"/>
    <property type="match status" value="1"/>
</dbReference>
<dbReference type="InterPro" id="IPR004175">
    <property type="entry name" value="RNA_CPDase"/>
</dbReference>
<dbReference type="GO" id="GO:0008664">
    <property type="term" value="F:RNA 2',3'-cyclic 3'-phosphodiesterase activity"/>
    <property type="evidence" value="ECO:0007669"/>
    <property type="project" value="UniProtKB-EC"/>
</dbReference>
<dbReference type="RefSeq" id="WP_071611565.1">
    <property type="nucleotide sequence ID" value="NZ_CP015756.1"/>
</dbReference>
<dbReference type="Gene3D" id="3.90.1140.10">
    <property type="entry name" value="Cyclic phosphodiesterase"/>
    <property type="match status" value="1"/>
</dbReference>
<dbReference type="OrthoDB" id="9789350at2"/>
<dbReference type="InterPro" id="IPR014051">
    <property type="entry name" value="Phosphoesterase_HXTX"/>
</dbReference>
<evidence type="ECO:0000313" key="5">
    <source>
        <dbReference type="Proteomes" id="UP000182569"/>
    </source>
</evidence>
<organism evidence="4 5">
    <name type="scientific">Clostridium estertheticum subsp. estertheticum</name>
    <dbReference type="NCBI Taxonomy" id="1552"/>
    <lineage>
        <taxon>Bacteria</taxon>
        <taxon>Bacillati</taxon>
        <taxon>Bacillota</taxon>
        <taxon>Clostridia</taxon>
        <taxon>Eubacteriales</taxon>
        <taxon>Clostridiaceae</taxon>
        <taxon>Clostridium</taxon>
    </lineage>
</organism>
<gene>
    <name evidence="4" type="ORF">A7L45_03945</name>
</gene>
<dbReference type="EMBL" id="CP015756">
    <property type="protein sequence ID" value="APC39271.1"/>
    <property type="molecule type" value="Genomic_DNA"/>
</dbReference>
<name>A0A1J0GD51_9CLOT</name>
<comment type="catalytic activity">
    <reaction evidence="2">
        <text>a 3'-end 2',3'-cyclophospho-ribonucleotide-RNA + H2O = a 3'-end 2'-phospho-ribonucleotide-RNA + H(+)</text>
        <dbReference type="Rhea" id="RHEA:11828"/>
        <dbReference type="Rhea" id="RHEA-COMP:10464"/>
        <dbReference type="Rhea" id="RHEA-COMP:17353"/>
        <dbReference type="ChEBI" id="CHEBI:15377"/>
        <dbReference type="ChEBI" id="CHEBI:15378"/>
        <dbReference type="ChEBI" id="CHEBI:83064"/>
        <dbReference type="ChEBI" id="CHEBI:173113"/>
        <dbReference type="EC" id="3.1.4.58"/>
    </reaction>
</comment>
<dbReference type="PANTHER" id="PTHR35561">
    <property type="entry name" value="RNA 2',3'-CYCLIC PHOSPHODIESTERASE"/>
    <property type="match status" value="1"/>
</dbReference>
<dbReference type="GO" id="GO:0016874">
    <property type="term" value="F:ligase activity"/>
    <property type="evidence" value="ECO:0007669"/>
    <property type="project" value="UniProtKB-KW"/>
</dbReference>
<comment type="similarity">
    <text evidence="2">Belongs to the 2H phosphoesterase superfamily. ThpR family.</text>
</comment>
<accession>A0A1J0GD51</accession>
<dbReference type="SUPFAM" id="SSF55144">
    <property type="entry name" value="LigT-like"/>
    <property type="match status" value="1"/>
</dbReference>
<feature type="active site" description="Proton acceptor" evidence="2">
    <location>
        <position position="126"/>
    </location>
</feature>
<dbReference type="EC" id="3.1.4.58" evidence="2"/>
<sequence length="182" mass="21070">MRVFIAIEFSKDIKDYMYRVQQDLKVSMEKGNFSNVENFHITLRFIGEQSQDKILALKQAVEKTAASGISFKLQTDTIGFFPKGNKKVLWMGITSEKALLEKLFLSLELELEKIGIKREEKPFSPHITLVREAILKEDFTMIKQNTRLENREICVENISLMESTRINGKLTYIPLYVCKIGQ</sequence>
<dbReference type="KEGG" id="ceu:A7L45_03945"/>
<dbReference type="GO" id="GO:0004113">
    <property type="term" value="F:2',3'-cyclic-nucleotide 3'-phosphodiesterase activity"/>
    <property type="evidence" value="ECO:0007669"/>
    <property type="project" value="InterPro"/>
</dbReference>
<keyword evidence="5" id="KW-1185">Reference proteome</keyword>
<feature type="active site" description="Proton donor" evidence="2">
    <location>
        <position position="40"/>
    </location>
</feature>
<keyword evidence="4" id="KW-0436">Ligase</keyword>
<feature type="short sequence motif" description="HXTX 1" evidence="2">
    <location>
        <begin position="40"/>
        <end position="43"/>
    </location>
</feature>
<dbReference type="HAMAP" id="MF_01940">
    <property type="entry name" value="RNA_CPDase"/>
    <property type="match status" value="1"/>
</dbReference>
<feature type="domain" description="Phosphoesterase HXTX" evidence="3">
    <location>
        <begin position="98"/>
        <end position="168"/>
    </location>
</feature>
<protein>
    <recommendedName>
        <fullName evidence="2">RNA 2',3'-cyclic phosphodiesterase</fullName>
        <shortName evidence="2">RNA 2',3'-CPDase</shortName>
        <ecNumber evidence="2">3.1.4.58</ecNumber>
    </recommendedName>
</protein>
<evidence type="ECO:0000313" key="4">
    <source>
        <dbReference type="EMBL" id="APC39271.1"/>
    </source>
</evidence>
<evidence type="ECO:0000259" key="3">
    <source>
        <dbReference type="Pfam" id="PF02834"/>
    </source>
</evidence>
<dbReference type="Pfam" id="PF02834">
    <property type="entry name" value="LigT_PEase"/>
    <property type="match status" value="2"/>
</dbReference>
<dbReference type="PANTHER" id="PTHR35561:SF1">
    <property type="entry name" value="RNA 2',3'-CYCLIC PHOSPHODIESTERASE"/>
    <property type="match status" value="1"/>
</dbReference>
<dbReference type="InterPro" id="IPR009097">
    <property type="entry name" value="Cyclic_Pdiesterase"/>
</dbReference>
<evidence type="ECO:0000256" key="1">
    <source>
        <dbReference type="ARBA" id="ARBA00022801"/>
    </source>
</evidence>
<dbReference type="STRING" id="1552.A7L45_03945"/>